<evidence type="ECO:0000256" key="3">
    <source>
        <dbReference type="ARBA" id="ARBA00023004"/>
    </source>
</evidence>
<proteinExistence type="inferred from homology"/>
<dbReference type="Pfam" id="PF00149">
    <property type="entry name" value="Metallophos"/>
    <property type="match status" value="1"/>
</dbReference>
<dbReference type="PANTHER" id="PTHR42988:SF2">
    <property type="entry name" value="CYCLIC NUCLEOTIDE PHOSPHODIESTERASE CBUA0032-RELATED"/>
    <property type="match status" value="1"/>
</dbReference>
<protein>
    <submittedName>
        <fullName evidence="6">Icc protein</fullName>
        <ecNumber evidence="6">3.1.4.53</ecNumber>
    </submittedName>
</protein>
<keyword evidence="2 6" id="KW-0378">Hydrolase</keyword>
<dbReference type="Proteomes" id="UP001258315">
    <property type="component" value="Unassembled WGS sequence"/>
</dbReference>
<dbReference type="EC" id="3.1.4.53" evidence="6"/>
<dbReference type="RefSeq" id="WP_311950818.1">
    <property type="nucleotide sequence ID" value="NZ_JAVLVU010000001.1"/>
</dbReference>
<evidence type="ECO:0000313" key="7">
    <source>
        <dbReference type="Proteomes" id="UP001258315"/>
    </source>
</evidence>
<keyword evidence="7" id="KW-1185">Reference proteome</keyword>
<dbReference type="Gene3D" id="3.60.21.10">
    <property type="match status" value="1"/>
</dbReference>
<organism evidence="6 7">
    <name type="scientific">Mucilaginibacter terrae</name>
    <dbReference type="NCBI Taxonomy" id="1955052"/>
    <lineage>
        <taxon>Bacteria</taxon>
        <taxon>Pseudomonadati</taxon>
        <taxon>Bacteroidota</taxon>
        <taxon>Sphingobacteriia</taxon>
        <taxon>Sphingobacteriales</taxon>
        <taxon>Sphingobacteriaceae</taxon>
        <taxon>Mucilaginibacter</taxon>
    </lineage>
</organism>
<dbReference type="InterPro" id="IPR029052">
    <property type="entry name" value="Metallo-depent_PP-like"/>
</dbReference>
<dbReference type="SUPFAM" id="SSF56300">
    <property type="entry name" value="Metallo-dependent phosphatases"/>
    <property type="match status" value="1"/>
</dbReference>
<gene>
    <name evidence="6" type="ORF">QE417_002726</name>
</gene>
<reference evidence="7" key="1">
    <citation type="submission" date="2023-07" db="EMBL/GenBank/DDBJ databases">
        <title>Functional and genomic diversity of the sorghum phyllosphere microbiome.</title>
        <authorList>
            <person name="Shade A."/>
        </authorList>
    </citation>
    <scope>NUCLEOTIDE SEQUENCE [LARGE SCALE GENOMIC DNA]</scope>
    <source>
        <strain evidence="7">SORGH_AS_0422</strain>
    </source>
</reference>
<evidence type="ECO:0000256" key="2">
    <source>
        <dbReference type="ARBA" id="ARBA00022801"/>
    </source>
</evidence>
<accession>A0ABU3GV54</accession>
<name>A0ABU3GV54_9SPHI</name>
<comment type="caution">
    <text evidence="6">The sequence shown here is derived from an EMBL/GenBank/DDBJ whole genome shotgun (WGS) entry which is preliminary data.</text>
</comment>
<dbReference type="PANTHER" id="PTHR42988">
    <property type="entry name" value="PHOSPHOHYDROLASE"/>
    <property type="match status" value="1"/>
</dbReference>
<dbReference type="InterPro" id="IPR004843">
    <property type="entry name" value="Calcineurin-like_PHP"/>
</dbReference>
<keyword evidence="1" id="KW-0479">Metal-binding</keyword>
<dbReference type="InterPro" id="IPR050884">
    <property type="entry name" value="CNP_phosphodiesterase-III"/>
</dbReference>
<evidence type="ECO:0000313" key="6">
    <source>
        <dbReference type="EMBL" id="MDT3403654.1"/>
    </source>
</evidence>
<sequence>MKTIAFLNDIHLDETEPLEHGIRPQENWKRLLDHIAHHHVDNIVFGGDIGGKNAYPWFFASLKPWGKNFHLLIGNHDNYDEAIKYYPSVNSELYYAYEDGHVKYIALDSSTSWISTTQLTWLKAELSTPKKILIFIHHPILEVDTPVDRVYPLKNREQVRDLLLTLPNPIHIFCAHYHMSDVQTQHNLTQYITPAASYQIKKQARDIEVDNSNYGYRLISIDEDRINSRIILLNNLN</sequence>
<evidence type="ECO:0000259" key="5">
    <source>
        <dbReference type="Pfam" id="PF00149"/>
    </source>
</evidence>
<dbReference type="EMBL" id="JAVLVU010000001">
    <property type="protein sequence ID" value="MDT3403654.1"/>
    <property type="molecule type" value="Genomic_DNA"/>
</dbReference>
<dbReference type="GO" id="GO:0004115">
    <property type="term" value="F:3',5'-cyclic-AMP phosphodiesterase activity"/>
    <property type="evidence" value="ECO:0007669"/>
    <property type="project" value="UniProtKB-EC"/>
</dbReference>
<evidence type="ECO:0000256" key="4">
    <source>
        <dbReference type="ARBA" id="ARBA00025742"/>
    </source>
</evidence>
<comment type="similarity">
    <text evidence="4">Belongs to the cyclic nucleotide phosphodiesterase class-III family.</text>
</comment>
<evidence type="ECO:0000256" key="1">
    <source>
        <dbReference type="ARBA" id="ARBA00022723"/>
    </source>
</evidence>
<keyword evidence="3" id="KW-0408">Iron</keyword>
<feature type="domain" description="Calcineurin-like phosphoesterase" evidence="5">
    <location>
        <begin position="3"/>
        <end position="179"/>
    </location>
</feature>